<dbReference type="Proteomes" id="UP000069443">
    <property type="component" value="Unassembled WGS sequence"/>
</dbReference>
<dbReference type="Gene3D" id="3.40.50.12370">
    <property type="match status" value="1"/>
</dbReference>
<gene>
    <name evidence="1" type="ORF">RMCC_0565</name>
</gene>
<evidence type="ECO:0000313" key="2">
    <source>
        <dbReference type="Proteomes" id="UP000069443"/>
    </source>
</evidence>
<proteinExistence type="predicted"/>
<accession>A0A100W8B7</accession>
<dbReference type="SUPFAM" id="SSF52402">
    <property type="entry name" value="Adenine nucleotide alpha hydrolases-like"/>
    <property type="match status" value="1"/>
</dbReference>
<protein>
    <submittedName>
        <fullName evidence="1">Universal stress protein UspA-like protein</fullName>
    </submittedName>
</protein>
<organism evidence="1 2">
    <name type="scientific">Mycolicibacterium canariasense</name>
    <name type="common">Mycobacterium canariasense</name>
    <dbReference type="NCBI Taxonomy" id="228230"/>
    <lineage>
        <taxon>Bacteria</taxon>
        <taxon>Bacillati</taxon>
        <taxon>Actinomycetota</taxon>
        <taxon>Actinomycetes</taxon>
        <taxon>Mycobacteriales</taxon>
        <taxon>Mycobacteriaceae</taxon>
        <taxon>Mycolicibacterium</taxon>
    </lineage>
</organism>
<name>A0A100W8B7_MYCCR</name>
<dbReference type="EMBL" id="BCSY01000020">
    <property type="protein sequence ID" value="GAS93599.1"/>
    <property type="molecule type" value="Genomic_DNA"/>
</dbReference>
<comment type="caution">
    <text evidence="1">The sequence shown here is derived from an EMBL/GenBank/DDBJ whole genome shotgun (WGS) entry which is preliminary data.</text>
</comment>
<keyword evidence="2" id="KW-1185">Reference proteome</keyword>
<sequence length="291" mass="31322">MDASTPPVVAYVDGSSSSKAVVRYAAREATGRGTGLLLLAALPVLDGTRTTRERQAAEVLRSATTEALGAAGADLRVGTRVDCGAEADILVTRPHRAALLCLDAQDARASAVLGAARSPVLLLWNPQRQRWASEDGWVVAVIATEAAAARVLHAAMREARLRDSAVMVLAPHGTEPDAYTREARSVCPEADLDVWVMPRPTDLIAMVLQHPDLDHLIVTTADDTALLASLVGNRELDAMQARLEVLVLPRAENDDERCDDDKSGPEMTFGPVRREFSGITVHDNRIEGLRR</sequence>
<dbReference type="AlphaFoldDB" id="A0A100W8B7"/>
<reference evidence="2" key="1">
    <citation type="journal article" date="2016" name="Genome Announc.">
        <title>Draft Genome Sequences of Five Rapidly Growing Mycobacterium Species, M. thermoresistibile, M. fortuitum subsp. acetamidolyticum, M. canariasense, M. brisbanense, and M. novocastrense.</title>
        <authorList>
            <person name="Katahira K."/>
            <person name="Ogura Y."/>
            <person name="Gotoh Y."/>
            <person name="Hayashi T."/>
        </authorList>
    </citation>
    <scope>NUCLEOTIDE SEQUENCE [LARGE SCALE GENOMIC DNA]</scope>
    <source>
        <strain evidence="2">JCM15298</strain>
    </source>
</reference>
<dbReference type="STRING" id="228230.RMCC_0565"/>
<reference evidence="2" key="2">
    <citation type="submission" date="2016-02" db="EMBL/GenBank/DDBJ databases">
        <title>Draft genome sequence of five rapidly growing Mycobacterium species.</title>
        <authorList>
            <person name="Katahira K."/>
            <person name="Gotou Y."/>
            <person name="Iida K."/>
            <person name="Ogura Y."/>
            <person name="Hayashi T."/>
        </authorList>
    </citation>
    <scope>NUCLEOTIDE SEQUENCE [LARGE SCALE GENOMIC DNA]</scope>
    <source>
        <strain evidence="2">JCM15298</strain>
    </source>
</reference>
<evidence type="ECO:0000313" key="1">
    <source>
        <dbReference type="EMBL" id="GAS93599.1"/>
    </source>
</evidence>